<comment type="catalytic activity">
    <reaction evidence="16 17">
        <text>a ubiquinone + NADH + 5 H(+)(in) = a ubiquinol + NAD(+) + 4 H(+)(out)</text>
        <dbReference type="Rhea" id="RHEA:29091"/>
        <dbReference type="Rhea" id="RHEA-COMP:9565"/>
        <dbReference type="Rhea" id="RHEA-COMP:9566"/>
        <dbReference type="ChEBI" id="CHEBI:15378"/>
        <dbReference type="ChEBI" id="CHEBI:16389"/>
        <dbReference type="ChEBI" id="CHEBI:17976"/>
        <dbReference type="ChEBI" id="CHEBI:57540"/>
        <dbReference type="ChEBI" id="CHEBI:57945"/>
        <dbReference type="EC" id="7.1.1.2"/>
    </reaction>
</comment>
<evidence type="ECO:0000256" key="1">
    <source>
        <dbReference type="ARBA" id="ARBA00003257"/>
    </source>
</evidence>
<feature type="transmembrane region" description="Helical" evidence="17">
    <location>
        <begin position="52"/>
        <end position="71"/>
    </location>
</feature>
<protein>
    <recommendedName>
        <fullName evidence="4 17">NADH-ubiquinone oxidoreductase chain 5</fullName>
        <ecNumber evidence="3 17">7.1.1.2</ecNumber>
    </recommendedName>
</protein>
<gene>
    <name evidence="21" type="primary">ND5</name>
</gene>
<feature type="transmembrane region" description="Helical" evidence="17">
    <location>
        <begin position="329"/>
        <end position="347"/>
    </location>
</feature>
<evidence type="ECO:0000256" key="3">
    <source>
        <dbReference type="ARBA" id="ARBA00012944"/>
    </source>
</evidence>
<evidence type="ECO:0000256" key="14">
    <source>
        <dbReference type="ARBA" id="ARBA00023128"/>
    </source>
</evidence>
<organism evidence="21">
    <name type="scientific">Ornithodoros moubata</name>
    <name type="common">Soft tick</name>
    <name type="synonym">Argasid tick</name>
    <dbReference type="NCBI Taxonomy" id="6938"/>
    <lineage>
        <taxon>Eukaryota</taxon>
        <taxon>Metazoa</taxon>
        <taxon>Ecdysozoa</taxon>
        <taxon>Arthropoda</taxon>
        <taxon>Chelicerata</taxon>
        <taxon>Arachnida</taxon>
        <taxon>Acari</taxon>
        <taxon>Parasitiformes</taxon>
        <taxon>Ixodida</taxon>
        <taxon>Ixodoidea</taxon>
        <taxon>Argasidae</taxon>
        <taxon>Ornithodorinae</taxon>
        <taxon>Ornithodoros</taxon>
    </lineage>
</organism>
<feature type="transmembrane region" description="Helical" evidence="17">
    <location>
        <begin position="412"/>
        <end position="433"/>
    </location>
</feature>
<dbReference type="EC" id="7.1.1.2" evidence="3 17"/>
<feature type="transmembrane region" description="Helical" evidence="17">
    <location>
        <begin position="262"/>
        <end position="280"/>
    </location>
</feature>
<dbReference type="RefSeq" id="NP_722569.1">
    <property type="nucleotide sequence ID" value="NC_004357.1"/>
</dbReference>
<dbReference type="AlphaFoldDB" id="Q8HQJ7"/>
<evidence type="ECO:0000256" key="11">
    <source>
        <dbReference type="ARBA" id="ARBA00022989"/>
    </source>
</evidence>
<evidence type="ECO:0000259" key="18">
    <source>
        <dbReference type="Pfam" id="PF00361"/>
    </source>
</evidence>
<reference evidence="21" key="2">
    <citation type="journal article" date="2004" name="Insect Mol. Biol.">
        <title>The mitochondrial genomes of soft ticks have an arrangement of genes that has remained unchanged for over 400 million years.</title>
        <authorList>
            <person name="Shao R."/>
            <person name="Aoki Y."/>
            <person name="Mitani H."/>
            <person name="Tabuchi N."/>
            <person name="Barker S.C."/>
            <person name="Fukunaga M."/>
        </authorList>
    </citation>
    <scope>NUCLEOTIDE SEQUENCE</scope>
</reference>
<evidence type="ECO:0000256" key="6">
    <source>
        <dbReference type="ARBA" id="ARBA00022660"/>
    </source>
</evidence>
<feature type="transmembrane region" description="Helical" evidence="17">
    <location>
        <begin position="107"/>
        <end position="126"/>
    </location>
</feature>
<feature type="domain" description="NADH-Ubiquinone oxidoreductase (complex I) chain 5 N-terminal" evidence="19">
    <location>
        <begin position="37"/>
        <end position="80"/>
    </location>
</feature>
<keyword evidence="8" id="KW-0999">Mitochondrion inner membrane</keyword>
<sequence>MFFQWGLLLVAISLCFLIKGFDFLLSLSVVVVEYNLFSSGNFEFKFFFLFDWMSVMFCSIVLLISGVVVIYSNDYMKEDKLKIYFCYGVLMFIGSMLIMIVSPNLMMILVGWDGLGFVSYVLVIFYQNYNSNSAGMMTVLSNRIGDVMILLSLVYMLNFGVLDFYKQNEFFALVGFMMIFVGMTKSAQIPFSAWLPMAMAAPTPVSALVHSSTLVTAGVYLLIRLSLLFQIEMFSKFLLYISLVTSLMAGVSAILETDLKKIIALSTLSQLGLMMTALSLGQEDLAFFHLLVHAVFKAMLFLCAGFMIHSSLGIQDIRFFGGLSNASPMVSVSFSVANMSLFGVPFLSGFYSSDFILEKIYEKNCNFFVILVMIVATICTCIYSLRVMYYIMWSEPGKLVVFYISWSNWMEVPIFFMGLVVLVFGSVFSWVLFPNYEVGLVFMNLSMINIAILLIGIWIFFVVYFDSVGKLSIKVNNFLSSMWFLSTFSGSLFLNIMFISGHLSKVDSSWVEEVGPQGIFKVKLLFVLVFQWIQVSSFKSLFTFFIVLLLLNF</sequence>
<dbReference type="GeneID" id="806582"/>
<dbReference type="GO" id="GO:0003954">
    <property type="term" value="F:NADH dehydrogenase activity"/>
    <property type="evidence" value="ECO:0007669"/>
    <property type="project" value="TreeGrafter"/>
</dbReference>
<proteinExistence type="inferred from homology"/>
<evidence type="ECO:0000313" key="21">
    <source>
        <dbReference type="EMBL" id="BAC22587.1"/>
    </source>
</evidence>
<feature type="transmembrane region" description="Helical" evidence="17">
    <location>
        <begin position="367"/>
        <end position="391"/>
    </location>
</feature>
<comment type="subcellular location">
    <subcellularLocation>
        <location evidence="2">Mitochondrion inner membrane</location>
        <topology evidence="2">Multi-pass membrane protein</topology>
    </subcellularLocation>
</comment>
<keyword evidence="13 17" id="KW-0830">Ubiquinone</keyword>
<feature type="transmembrane region" description="Helical" evidence="17">
    <location>
        <begin position="171"/>
        <end position="195"/>
    </location>
</feature>
<keyword evidence="15 17" id="KW-0472">Membrane</keyword>
<comment type="similarity">
    <text evidence="17">Belongs to the complex I subunit 5 family.</text>
</comment>
<dbReference type="InterPro" id="IPR001750">
    <property type="entry name" value="ND/Mrp_TM"/>
</dbReference>
<evidence type="ECO:0000256" key="15">
    <source>
        <dbReference type="ARBA" id="ARBA00023136"/>
    </source>
</evidence>
<comment type="function">
    <text evidence="17">Core subunit of the mitochondrial membrane respiratory chain NADH dehydrogenase (Complex I) which catalyzes electron transfer from NADH through the respiratory chain, using ubiquinone as an electron acceptor. Essential for the catalytic activity and assembly of complex I.</text>
</comment>
<feature type="domain" description="NADH dehydrogenase subunit 5 C-terminal" evidence="20">
    <location>
        <begin position="383"/>
        <end position="551"/>
    </location>
</feature>
<keyword evidence="14 17" id="KW-0496">Mitochondrion</keyword>
<feature type="transmembrane region" description="Helical" evidence="17">
    <location>
        <begin position="237"/>
        <end position="255"/>
    </location>
</feature>
<evidence type="ECO:0000256" key="10">
    <source>
        <dbReference type="ARBA" id="ARBA00022982"/>
    </source>
</evidence>
<evidence type="ECO:0000256" key="2">
    <source>
        <dbReference type="ARBA" id="ARBA00004448"/>
    </source>
</evidence>
<dbReference type="Pfam" id="PF00361">
    <property type="entry name" value="Proton_antipo_M"/>
    <property type="match status" value="1"/>
</dbReference>
<evidence type="ECO:0000256" key="8">
    <source>
        <dbReference type="ARBA" id="ARBA00022792"/>
    </source>
</evidence>
<evidence type="ECO:0000259" key="20">
    <source>
        <dbReference type="Pfam" id="PF06455"/>
    </source>
</evidence>
<dbReference type="GO" id="GO:0015990">
    <property type="term" value="P:electron transport coupled proton transport"/>
    <property type="evidence" value="ECO:0007669"/>
    <property type="project" value="TreeGrafter"/>
</dbReference>
<dbReference type="GO" id="GO:0008137">
    <property type="term" value="F:NADH dehydrogenase (ubiquinone) activity"/>
    <property type="evidence" value="ECO:0007669"/>
    <property type="project" value="UniProtKB-EC"/>
</dbReference>
<feature type="transmembrane region" description="Helical" evidence="17">
    <location>
        <begin position="147"/>
        <end position="165"/>
    </location>
</feature>
<keyword evidence="12 17" id="KW-0520">NAD</keyword>
<evidence type="ECO:0000259" key="19">
    <source>
        <dbReference type="Pfam" id="PF00662"/>
    </source>
</evidence>
<evidence type="ECO:0000256" key="17">
    <source>
        <dbReference type="RuleBase" id="RU003404"/>
    </source>
</evidence>
<evidence type="ECO:0000256" key="12">
    <source>
        <dbReference type="ARBA" id="ARBA00023027"/>
    </source>
</evidence>
<dbReference type="InterPro" id="IPR010934">
    <property type="entry name" value="NADH_DH_su5_C"/>
</dbReference>
<dbReference type="Pfam" id="PF00662">
    <property type="entry name" value="Proton_antipo_N"/>
    <property type="match status" value="1"/>
</dbReference>
<feature type="transmembrane region" description="Helical" evidence="17">
    <location>
        <begin position="207"/>
        <end position="231"/>
    </location>
</feature>
<evidence type="ECO:0000256" key="4">
    <source>
        <dbReference type="ARBA" id="ARBA00021096"/>
    </source>
</evidence>
<dbReference type="CTD" id="4540"/>
<dbReference type="EMBL" id="AB073679">
    <property type="protein sequence ID" value="BAC22587.1"/>
    <property type="molecule type" value="Genomic_DNA"/>
</dbReference>
<keyword evidence="9" id="KW-1278">Translocase</keyword>
<dbReference type="PRINTS" id="PR01434">
    <property type="entry name" value="NADHDHGNASE5"/>
</dbReference>
<feature type="transmembrane region" description="Helical" evidence="17">
    <location>
        <begin position="7"/>
        <end position="32"/>
    </location>
</feature>
<feature type="transmembrane region" description="Helical" evidence="17">
    <location>
        <begin position="286"/>
        <end position="308"/>
    </location>
</feature>
<evidence type="ECO:0000256" key="9">
    <source>
        <dbReference type="ARBA" id="ARBA00022967"/>
    </source>
</evidence>
<evidence type="ECO:0000256" key="7">
    <source>
        <dbReference type="ARBA" id="ARBA00022692"/>
    </source>
</evidence>
<dbReference type="GO" id="GO:0005743">
    <property type="term" value="C:mitochondrial inner membrane"/>
    <property type="evidence" value="ECO:0007669"/>
    <property type="project" value="UniProtKB-SubCell"/>
</dbReference>
<keyword evidence="5 17" id="KW-0813">Transport</keyword>
<keyword evidence="7 17" id="KW-0812">Transmembrane</keyword>
<accession>Q8HQJ7</accession>
<feature type="transmembrane region" description="Helical" evidence="17">
    <location>
        <begin position="524"/>
        <end position="551"/>
    </location>
</feature>
<evidence type="ECO:0000256" key="5">
    <source>
        <dbReference type="ARBA" id="ARBA00022448"/>
    </source>
</evidence>
<keyword evidence="11 17" id="KW-1133">Transmembrane helix</keyword>
<name>Q8HQJ7_ORNMO</name>
<feature type="domain" description="NADH:quinone oxidoreductase/Mrp antiporter transmembrane" evidence="18">
    <location>
        <begin position="102"/>
        <end position="376"/>
    </location>
</feature>
<dbReference type="GO" id="GO:0042773">
    <property type="term" value="P:ATP synthesis coupled electron transport"/>
    <property type="evidence" value="ECO:0007669"/>
    <property type="project" value="InterPro"/>
</dbReference>
<keyword evidence="6" id="KW-0679">Respiratory chain</keyword>
<evidence type="ECO:0000256" key="13">
    <source>
        <dbReference type="ARBA" id="ARBA00023075"/>
    </source>
</evidence>
<geneLocation type="mitochondrion" evidence="21"/>
<dbReference type="PANTHER" id="PTHR42829:SF2">
    <property type="entry name" value="NADH-UBIQUINONE OXIDOREDUCTASE CHAIN 5"/>
    <property type="match status" value="1"/>
</dbReference>
<reference evidence="21" key="1">
    <citation type="journal article" date="2001" name="Vector Borne Zoonotic Dis.">
        <title>Detection of Borrelia duttonii, a tick-borne relapsing fever agent in central Tanzania, within ticks by flagellin gene-based nested polymerase chain reaction.</title>
        <authorList>
            <person name="Fukunaga M."/>
            <person name="Ushijima Y."/>
            <person name="Aoki Y."/>
            <person name="Talbert A."/>
        </authorList>
    </citation>
    <scope>NUCLEOTIDE SEQUENCE</scope>
</reference>
<dbReference type="PANTHER" id="PTHR42829">
    <property type="entry name" value="NADH-UBIQUINONE OXIDOREDUCTASE CHAIN 5"/>
    <property type="match status" value="1"/>
</dbReference>
<feature type="transmembrane region" description="Helical" evidence="17">
    <location>
        <begin position="477"/>
        <end position="504"/>
    </location>
</feature>
<dbReference type="InterPro" id="IPR003945">
    <property type="entry name" value="NU5C-like"/>
</dbReference>
<dbReference type="Pfam" id="PF06455">
    <property type="entry name" value="NADH5_C"/>
    <property type="match status" value="1"/>
</dbReference>
<feature type="transmembrane region" description="Helical" evidence="17">
    <location>
        <begin position="445"/>
        <end position="465"/>
    </location>
</feature>
<feature type="transmembrane region" description="Helical" evidence="17">
    <location>
        <begin position="83"/>
        <end position="101"/>
    </location>
</feature>
<dbReference type="InterPro" id="IPR001516">
    <property type="entry name" value="Proton_antipo_N"/>
</dbReference>
<keyword evidence="10" id="KW-0249">Electron transport</keyword>
<comment type="function">
    <text evidence="1">Core subunit of the mitochondrial membrane respiratory chain NADH dehydrogenase (Complex I) that is believed to belong to the minimal assembly required for catalysis. Complex I functions in the transfer of electrons from NADH to the respiratory chain. The immediate electron acceptor for the enzyme is believed to be ubiquinone.</text>
</comment>
<evidence type="ECO:0000256" key="16">
    <source>
        <dbReference type="ARBA" id="ARBA00049551"/>
    </source>
</evidence>